<dbReference type="AlphaFoldDB" id="A0A0E0M327"/>
<keyword evidence="1" id="KW-0479">Metal-binding</keyword>
<dbReference type="SMART" id="SM00184">
    <property type="entry name" value="RING"/>
    <property type="match status" value="1"/>
</dbReference>
<reference evidence="7" key="2">
    <citation type="submission" date="2018-05" db="EMBL/GenBank/DDBJ databases">
        <title>OpunRS2 (Oryza punctata Reference Sequence Version 2).</title>
        <authorList>
            <person name="Zhang J."/>
            <person name="Kudrna D."/>
            <person name="Lee S."/>
            <person name="Talag J."/>
            <person name="Welchert J."/>
            <person name="Wing R.A."/>
        </authorList>
    </citation>
    <scope>NUCLEOTIDE SEQUENCE [LARGE SCALE GENOMIC DNA]</scope>
</reference>
<dbReference type="InterPro" id="IPR013083">
    <property type="entry name" value="Znf_RING/FYVE/PHD"/>
</dbReference>
<dbReference type="Pfam" id="PF13920">
    <property type="entry name" value="zf-C3HC4_3"/>
    <property type="match status" value="1"/>
</dbReference>
<feature type="domain" description="RING-type" evidence="6">
    <location>
        <begin position="152"/>
        <end position="190"/>
    </location>
</feature>
<keyword evidence="2 4" id="KW-0863">Zinc-finger</keyword>
<sequence length="200" mass="21094">MEARAMPPPPRRGVTLAEQMAASSNLRDLLKLRDDDVEGGGGRRQPAATTAVVAGRRRTLLDVIRGVDDDDDDSSSGVFEGHRPATSTRTAAAPRRGRVSLMALLEQAERQWATAAGDANRRRVVVDHAAAASEEGTNKGFAGAATGVGGRCCVCMARGKGAAFIPCGHTFCRACARELRAGRGRCPLCNAAIHDVLNLF</sequence>
<dbReference type="PANTHER" id="PTHR46629">
    <property type="entry name" value="OS01G0917900 PROTEIN"/>
    <property type="match status" value="1"/>
</dbReference>
<evidence type="ECO:0000256" key="4">
    <source>
        <dbReference type="PROSITE-ProRule" id="PRU00175"/>
    </source>
</evidence>
<proteinExistence type="predicted"/>
<evidence type="ECO:0000256" key="1">
    <source>
        <dbReference type="ARBA" id="ARBA00022723"/>
    </source>
</evidence>
<dbReference type="InterPro" id="IPR001841">
    <property type="entry name" value="Znf_RING"/>
</dbReference>
<evidence type="ECO:0000313" key="7">
    <source>
        <dbReference type="EnsemblPlants" id="OPUNC09G14000.1"/>
    </source>
</evidence>
<dbReference type="SUPFAM" id="SSF57850">
    <property type="entry name" value="RING/U-box"/>
    <property type="match status" value="1"/>
</dbReference>
<dbReference type="CDD" id="cd16449">
    <property type="entry name" value="RING-HC"/>
    <property type="match status" value="1"/>
</dbReference>
<dbReference type="eggNOG" id="ENOG502R6VF">
    <property type="taxonomic scope" value="Eukaryota"/>
</dbReference>
<evidence type="ECO:0000256" key="3">
    <source>
        <dbReference type="ARBA" id="ARBA00022833"/>
    </source>
</evidence>
<protein>
    <recommendedName>
        <fullName evidence="6">RING-type domain-containing protein</fullName>
    </recommendedName>
</protein>
<keyword evidence="8" id="KW-1185">Reference proteome</keyword>
<dbReference type="Gramene" id="OPUNC09G14000.1">
    <property type="protein sequence ID" value="OPUNC09G14000.1"/>
    <property type="gene ID" value="OPUNC09G14000"/>
</dbReference>
<organism evidence="7">
    <name type="scientific">Oryza punctata</name>
    <name type="common">Red rice</name>
    <dbReference type="NCBI Taxonomy" id="4537"/>
    <lineage>
        <taxon>Eukaryota</taxon>
        <taxon>Viridiplantae</taxon>
        <taxon>Streptophyta</taxon>
        <taxon>Embryophyta</taxon>
        <taxon>Tracheophyta</taxon>
        <taxon>Spermatophyta</taxon>
        <taxon>Magnoliopsida</taxon>
        <taxon>Liliopsida</taxon>
        <taxon>Poales</taxon>
        <taxon>Poaceae</taxon>
        <taxon>BOP clade</taxon>
        <taxon>Oryzoideae</taxon>
        <taxon>Oryzeae</taxon>
        <taxon>Oryzinae</taxon>
        <taxon>Oryza</taxon>
    </lineage>
</organism>
<evidence type="ECO:0000259" key="6">
    <source>
        <dbReference type="PROSITE" id="PS50089"/>
    </source>
</evidence>
<evidence type="ECO:0000313" key="8">
    <source>
        <dbReference type="Proteomes" id="UP000026962"/>
    </source>
</evidence>
<evidence type="ECO:0000256" key="2">
    <source>
        <dbReference type="ARBA" id="ARBA00022771"/>
    </source>
</evidence>
<dbReference type="OMA" id="WTWKRAD"/>
<dbReference type="InterPro" id="IPR017907">
    <property type="entry name" value="Znf_RING_CS"/>
</dbReference>
<name>A0A0E0M327_ORYPU</name>
<accession>A0A0E0M327</accession>
<reference evidence="7" key="1">
    <citation type="submission" date="2015-04" db="UniProtKB">
        <authorList>
            <consortium name="EnsemblPlants"/>
        </authorList>
    </citation>
    <scope>IDENTIFICATION</scope>
</reference>
<dbReference type="Gene3D" id="3.30.40.10">
    <property type="entry name" value="Zinc/RING finger domain, C3HC4 (zinc finger)"/>
    <property type="match status" value="1"/>
</dbReference>
<dbReference type="HOGENOM" id="CLU_066548_2_0_1"/>
<keyword evidence="3" id="KW-0862">Zinc</keyword>
<dbReference type="Proteomes" id="UP000026962">
    <property type="component" value="Chromosome 9"/>
</dbReference>
<dbReference type="PROSITE" id="PS00518">
    <property type="entry name" value="ZF_RING_1"/>
    <property type="match status" value="1"/>
</dbReference>
<dbReference type="GO" id="GO:0008270">
    <property type="term" value="F:zinc ion binding"/>
    <property type="evidence" value="ECO:0007669"/>
    <property type="project" value="UniProtKB-KW"/>
</dbReference>
<feature type="region of interest" description="Disordered" evidence="5">
    <location>
        <begin position="68"/>
        <end position="93"/>
    </location>
</feature>
<dbReference type="PROSITE" id="PS50089">
    <property type="entry name" value="ZF_RING_2"/>
    <property type="match status" value="1"/>
</dbReference>
<evidence type="ECO:0000256" key="5">
    <source>
        <dbReference type="SAM" id="MobiDB-lite"/>
    </source>
</evidence>
<feature type="compositionally biased region" description="Low complexity" evidence="5">
    <location>
        <begin position="84"/>
        <end position="93"/>
    </location>
</feature>
<dbReference type="EnsemblPlants" id="OPUNC09G14000.1">
    <property type="protein sequence ID" value="OPUNC09G14000.1"/>
    <property type="gene ID" value="OPUNC09G14000"/>
</dbReference>